<name>A0AAW1P3H0_9CHLO</name>
<comment type="caution">
    <text evidence="3">The sequence shown here is derived from an EMBL/GenBank/DDBJ whole genome shotgun (WGS) entry which is preliminary data.</text>
</comment>
<dbReference type="Pfam" id="PF03061">
    <property type="entry name" value="4HBT"/>
    <property type="match status" value="1"/>
</dbReference>
<dbReference type="Proteomes" id="UP001465755">
    <property type="component" value="Unassembled WGS sequence"/>
</dbReference>
<organism evidence="3 4">
    <name type="scientific">Symbiochloris irregularis</name>
    <dbReference type="NCBI Taxonomy" id="706552"/>
    <lineage>
        <taxon>Eukaryota</taxon>
        <taxon>Viridiplantae</taxon>
        <taxon>Chlorophyta</taxon>
        <taxon>core chlorophytes</taxon>
        <taxon>Trebouxiophyceae</taxon>
        <taxon>Trebouxiales</taxon>
        <taxon>Trebouxiaceae</taxon>
        <taxon>Symbiochloris</taxon>
    </lineage>
</organism>
<evidence type="ECO:0000256" key="1">
    <source>
        <dbReference type="SAM" id="MobiDB-lite"/>
    </source>
</evidence>
<reference evidence="3 4" key="1">
    <citation type="journal article" date="2024" name="Nat. Commun.">
        <title>Phylogenomics reveals the evolutionary origins of lichenization in chlorophyte algae.</title>
        <authorList>
            <person name="Puginier C."/>
            <person name="Libourel C."/>
            <person name="Otte J."/>
            <person name="Skaloud P."/>
            <person name="Haon M."/>
            <person name="Grisel S."/>
            <person name="Petersen M."/>
            <person name="Berrin J.G."/>
            <person name="Delaux P.M."/>
            <person name="Dal Grande F."/>
            <person name="Keller J."/>
        </authorList>
    </citation>
    <scope>NUCLEOTIDE SEQUENCE [LARGE SCALE GENOMIC DNA]</scope>
    <source>
        <strain evidence="3 4">SAG 2036</strain>
    </source>
</reference>
<accession>A0AAW1P3H0</accession>
<feature type="region of interest" description="Disordered" evidence="1">
    <location>
        <begin position="193"/>
        <end position="226"/>
    </location>
</feature>
<gene>
    <name evidence="3" type="ORF">WJX73_003373</name>
</gene>
<dbReference type="PANTHER" id="PTHR47260:SF1">
    <property type="entry name" value="UPF0644 PROTEIN PB2B4.06"/>
    <property type="match status" value="1"/>
</dbReference>
<dbReference type="InterPro" id="IPR006683">
    <property type="entry name" value="Thioestr_dom"/>
</dbReference>
<evidence type="ECO:0000313" key="3">
    <source>
        <dbReference type="EMBL" id="KAK9804588.1"/>
    </source>
</evidence>
<evidence type="ECO:0000259" key="2">
    <source>
        <dbReference type="Pfam" id="PF03061"/>
    </source>
</evidence>
<dbReference type="SUPFAM" id="SSF54637">
    <property type="entry name" value="Thioesterase/thiol ester dehydrase-isomerase"/>
    <property type="match status" value="1"/>
</dbReference>
<proteinExistence type="predicted"/>
<dbReference type="EMBL" id="JALJOQ010000049">
    <property type="protein sequence ID" value="KAK9804588.1"/>
    <property type="molecule type" value="Genomic_DNA"/>
</dbReference>
<dbReference type="InterPro" id="IPR052061">
    <property type="entry name" value="PTE-AB_protein"/>
</dbReference>
<keyword evidence="4" id="KW-1185">Reference proteome</keyword>
<protein>
    <recommendedName>
        <fullName evidence="2">Thioesterase domain-containing protein</fullName>
    </recommendedName>
</protein>
<evidence type="ECO:0000313" key="4">
    <source>
        <dbReference type="Proteomes" id="UP001465755"/>
    </source>
</evidence>
<dbReference type="CDD" id="cd03443">
    <property type="entry name" value="PaaI_thioesterase"/>
    <property type="match status" value="1"/>
</dbReference>
<feature type="domain" description="Thioesterase" evidence="2">
    <location>
        <begin position="92"/>
        <end position="170"/>
    </location>
</feature>
<dbReference type="PANTHER" id="PTHR47260">
    <property type="entry name" value="UPF0644 PROTEIN PB2B4.06"/>
    <property type="match status" value="1"/>
</dbReference>
<dbReference type="InterPro" id="IPR029069">
    <property type="entry name" value="HotDog_dom_sf"/>
</dbReference>
<dbReference type="Gene3D" id="3.10.129.10">
    <property type="entry name" value="Hotdog Thioesterase"/>
    <property type="match status" value="1"/>
</dbReference>
<sequence length="226" mass="23979">MTQAKDNDAVSSSVVLEDLPWVQDMLREGGWEQTTPTSALLEQHGISAHDNLLGTFLHLGLLRSQACLYHPERHQYCSIFSLGDRICGHPKIVHGGFTAALMDDAFGAIVYISKEKGHVDPGAAFTVHLEVDYKAPVPAGNVICCTTEISRIEGRKIFGAATVADKPGGTTYASGSAIFVNPKPKSAAALSGIQGGPNMRVTKGSEAAPQSNENEARKADANGNVH</sequence>
<dbReference type="AlphaFoldDB" id="A0AAW1P3H0"/>